<gene>
    <name evidence="2" type="ORF">RSOLAG22IIIB_02535</name>
</gene>
<accession>A0A0K6GGA0</accession>
<feature type="compositionally biased region" description="Basic and acidic residues" evidence="1">
    <location>
        <begin position="233"/>
        <end position="268"/>
    </location>
</feature>
<sequence>MSSEMNLDANSFDGNQIEIDLGNIHIRDQVTRDILRRQMERGNIVHSDIVTFQNFRRRWDYSSIGLISGALVASVWGKFVRRPPLTPGRLFALSTFAAFTGASLGTGFQVRALVQTVNSLEDPPRFKRAVTEMTQELVAKRQGAFKQAQGGRLETSAPQDGEHTQLAAGWDSGKSQQSGTAVAPDATPNTDRWAQLRAQKTTAHPTTWDTIRQSHERSKPEDKQDDNAIPESDAEKDRRKAQAEFDALLQRERSFGQDNSRELKSRWS</sequence>
<evidence type="ECO:0000313" key="2">
    <source>
        <dbReference type="EMBL" id="CUA77520.1"/>
    </source>
</evidence>
<feature type="compositionally biased region" description="Basic and acidic residues" evidence="1">
    <location>
        <begin position="212"/>
        <end position="226"/>
    </location>
</feature>
<name>A0A0K6GGA0_9AGAM</name>
<evidence type="ECO:0000256" key="1">
    <source>
        <dbReference type="SAM" id="MobiDB-lite"/>
    </source>
</evidence>
<reference evidence="2 3" key="1">
    <citation type="submission" date="2015-07" db="EMBL/GenBank/DDBJ databases">
        <authorList>
            <person name="Noorani M."/>
        </authorList>
    </citation>
    <scope>NUCLEOTIDE SEQUENCE [LARGE SCALE GENOMIC DNA]</scope>
    <source>
        <strain evidence="2">BBA 69670</strain>
    </source>
</reference>
<proteinExistence type="predicted"/>
<evidence type="ECO:0000313" key="3">
    <source>
        <dbReference type="Proteomes" id="UP000044841"/>
    </source>
</evidence>
<feature type="compositionally biased region" description="Polar residues" evidence="1">
    <location>
        <begin position="187"/>
        <end position="211"/>
    </location>
</feature>
<organism evidence="2 3">
    <name type="scientific">Rhizoctonia solani</name>
    <dbReference type="NCBI Taxonomy" id="456999"/>
    <lineage>
        <taxon>Eukaryota</taxon>
        <taxon>Fungi</taxon>
        <taxon>Dikarya</taxon>
        <taxon>Basidiomycota</taxon>
        <taxon>Agaricomycotina</taxon>
        <taxon>Agaricomycetes</taxon>
        <taxon>Cantharellales</taxon>
        <taxon>Ceratobasidiaceae</taxon>
        <taxon>Rhizoctonia</taxon>
    </lineage>
</organism>
<dbReference type="EMBL" id="CYGV01001844">
    <property type="protein sequence ID" value="CUA77520.1"/>
    <property type="molecule type" value="Genomic_DNA"/>
</dbReference>
<keyword evidence="3" id="KW-1185">Reference proteome</keyword>
<feature type="region of interest" description="Disordered" evidence="1">
    <location>
        <begin position="142"/>
        <end position="268"/>
    </location>
</feature>
<dbReference type="AlphaFoldDB" id="A0A0K6GGA0"/>
<protein>
    <submittedName>
        <fullName evidence="2">Uncharacterized protein</fullName>
    </submittedName>
</protein>
<dbReference type="Proteomes" id="UP000044841">
    <property type="component" value="Unassembled WGS sequence"/>
</dbReference>